<dbReference type="GO" id="GO:0008168">
    <property type="term" value="F:methyltransferase activity"/>
    <property type="evidence" value="ECO:0007669"/>
    <property type="project" value="UniProtKB-KW"/>
</dbReference>
<evidence type="ECO:0000256" key="1">
    <source>
        <dbReference type="ARBA" id="ARBA00022679"/>
    </source>
</evidence>
<feature type="region of interest" description="Disordered" evidence="2">
    <location>
        <begin position="1"/>
        <end position="20"/>
    </location>
</feature>
<protein>
    <submittedName>
        <fullName evidence="4">Methyltransferase domain-containing protein</fullName>
    </submittedName>
</protein>
<dbReference type="GeneID" id="96259817"/>
<keyword evidence="1" id="KW-0808">Transferase</keyword>
<evidence type="ECO:0000256" key="2">
    <source>
        <dbReference type="SAM" id="MobiDB-lite"/>
    </source>
</evidence>
<dbReference type="PANTHER" id="PTHR44068">
    <property type="entry name" value="ZGC:194242"/>
    <property type="match status" value="1"/>
</dbReference>
<organism evidence="4 5">
    <name type="scientific">Streptomyces smyrnaeus</name>
    <dbReference type="NCBI Taxonomy" id="1387713"/>
    <lineage>
        <taxon>Bacteria</taxon>
        <taxon>Bacillati</taxon>
        <taxon>Actinomycetota</taxon>
        <taxon>Actinomycetes</taxon>
        <taxon>Kitasatosporales</taxon>
        <taxon>Streptomycetaceae</taxon>
        <taxon>Streptomyces</taxon>
    </lineage>
</organism>
<reference evidence="4 5" key="1">
    <citation type="submission" date="2021-02" db="EMBL/GenBank/DDBJ databases">
        <title>Streptomyces spirodelae sp. nov., isolated from duckweed.</title>
        <authorList>
            <person name="Saimee Y."/>
            <person name="Duangmal K."/>
        </authorList>
    </citation>
    <scope>NUCLEOTIDE SEQUENCE [LARGE SCALE GENOMIC DNA]</scope>
    <source>
        <strain evidence="4 5">DSM 42105</strain>
    </source>
</reference>
<dbReference type="CDD" id="cd02440">
    <property type="entry name" value="AdoMet_MTases"/>
    <property type="match status" value="1"/>
</dbReference>
<dbReference type="InterPro" id="IPR013216">
    <property type="entry name" value="Methyltransf_11"/>
</dbReference>
<keyword evidence="4" id="KW-0489">Methyltransferase</keyword>
<proteinExistence type="predicted"/>
<evidence type="ECO:0000313" key="4">
    <source>
        <dbReference type="EMBL" id="MBO8199498.1"/>
    </source>
</evidence>
<gene>
    <name evidence="4" type="ORF">JW613_14510</name>
</gene>
<sequence>MSNQPITGERSRTSQGKLAKVRRMFRSSETPDDRVRSFYEVLDRMRDDGFYRDILGNDSLYMNYGYWAPGCTDHDDACQALAEELGEAAGIGAGDRVLDVGFGFAEQDFHWLRTRKPREIVGINVTPSQVAAAQQRAEELGFADRLDLRVGSATSLPFEDGSFDAVVALEASAHFHTRDRFFAEAFRVLRPGGILATTDPLPAPAGTGGKSLLGRLDEWRRKRVIPDENWYSRQVYAERLTSAGFAPVTVRDVTDRVLVPNAEYVRERCAKLLRDPRYRSSKQKNSITWHVKLTDLRATTREYVLASAEKPRDPRG</sequence>
<dbReference type="InterPro" id="IPR029063">
    <property type="entry name" value="SAM-dependent_MTases_sf"/>
</dbReference>
<dbReference type="Gene3D" id="3.40.50.150">
    <property type="entry name" value="Vaccinia Virus protein VP39"/>
    <property type="match status" value="1"/>
</dbReference>
<dbReference type="EMBL" id="JAFFZM010000007">
    <property type="protein sequence ID" value="MBO8199498.1"/>
    <property type="molecule type" value="Genomic_DNA"/>
</dbReference>
<name>A0ABS3XVR2_9ACTN</name>
<dbReference type="GO" id="GO:0032259">
    <property type="term" value="P:methylation"/>
    <property type="evidence" value="ECO:0007669"/>
    <property type="project" value="UniProtKB-KW"/>
</dbReference>
<dbReference type="Pfam" id="PF08241">
    <property type="entry name" value="Methyltransf_11"/>
    <property type="match status" value="1"/>
</dbReference>
<dbReference type="SUPFAM" id="SSF53335">
    <property type="entry name" value="S-adenosyl-L-methionine-dependent methyltransferases"/>
    <property type="match status" value="1"/>
</dbReference>
<evidence type="ECO:0000259" key="3">
    <source>
        <dbReference type="Pfam" id="PF08241"/>
    </source>
</evidence>
<feature type="domain" description="Methyltransferase type 11" evidence="3">
    <location>
        <begin position="98"/>
        <end position="196"/>
    </location>
</feature>
<comment type="caution">
    <text evidence="4">The sequence shown here is derived from an EMBL/GenBank/DDBJ whole genome shotgun (WGS) entry which is preliminary data.</text>
</comment>
<dbReference type="PANTHER" id="PTHR44068:SF11">
    <property type="entry name" value="GERANYL DIPHOSPHATE 2-C-METHYLTRANSFERASE"/>
    <property type="match status" value="1"/>
</dbReference>
<dbReference type="InterPro" id="IPR050447">
    <property type="entry name" value="Erg6_SMT_methyltransf"/>
</dbReference>
<dbReference type="RefSeq" id="WP_209211218.1">
    <property type="nucleotide sequence ID" value="NZ_JAFFZM010000007.1"/>
</dbReference>
<dbReference type="Proteomes" id="UP000721954">
    <property type="component" value="Unassembled WGS sequence"/>
</dbReference>
<keyword evidence="5" id="KW-1185">Reference proteome</keyword>
<accession>A0ABS3XVR2</accession>
<evidence type="ECO:0000313" key="5">
    <source>
        <dbReference type="Proteomes" id="UP000721954"/>
    </source>
</evidence>